<dbReference type="RefSeq" id="WP_091935081.1">
    <property type="nucleotide sequence ID" value="NZ_FNCY01000003.1"/>
</dbReference>
<evidence type="ECO:0000313" key="1">
    <source>
        <dbReference type="EMBL" id="SDH06652.1"/>
    </source>
</evidence>
<keyword evidence="2" id="KW-1185">Reference proteome</keyword>
<proteinExistence type="predicted"/>
<dbReference type="AlphaFoldDB" id="A0A1G7ZD28"/>
<gene>
    <name evidence="1" type="ORF">SAMN05660652_01142</name>
</gene>
<protein>
    <submittedName>
        <fullName evidence="1">Uncharacterized protein</fullName>
    </submittedName>
</protein>
<sequence length="69" mass="7649">MMPDTEHDTIDVTLKLDPQVHEFFSKKARKAGVGLETYLSSTLSLVLGCKAFEQMTGLPHKAQHGEKCC</sequence>
<name>A0A1G7ZD28_9RHOO</name>
<evidence type="ECO:0000313" key="2">
    <source>
        <dbReference type="Proteomes" id="UP000198607"/>
    </source>
</evidence>
<reference evidence="1 2" key="1">
    <citation type="submission" date="2016-10" db="EMBL/GenBank/DDBJ databases">
        <authorList>
            <person name="de Groot N.N."/>
        </authorList>
    </citation>
    <scope>NUCLEOTIDE SEQUENCE [LARGE SCALE GENOMIC DNA]</scope>
    <source>
        <strain evidence="1 2">DSM 5885</strain>
    </source>
</reference>
<accession>A0A1G7ZD28</accession>
<dbReference type="EMBL" id="FNCY01000003">
    <property type="protein sequence ID" value="SDH06652.1"/>
    <property type="molecule type" value="Genomic_DNA"/>
</dbReference>
<dbReference type="Proteomes" id="UP000198607">
    <property type="component" value="Unassembled WGS sequence"/>
</dbReference>
<dbReference type="STRING" id="83767.SAMN05660652_01142"/>
<organism evidence="1 2">
    <name type="scientific">Propionivibrio dicarboxylicus</name>
    <dbReference type="NCBI Taxonomy" id="83767"/>
    <lineage>
        <taxon>Bacteria</taxon>
        <taxon>Pseudomonadati</taxon>
        <taxon>Pseudomonadota</taxon>
        <taxon>Betaproteobacteria</taxon>
        <taxon>Rhodocyclales</taxon>
        <taxon>Rhodocyclaceae</taxon>
        <taxon>Propionivibrio</taxon>
    </lineage>
</organism>